<dbReference type="AlphaFoldDB" id="A0A846S3R8"/>
<dbReference type="EMBL" id="JAATJN010000001">
    <property type="protein sequence ID" value="NJC57648.1"/>
    <property type="molecule type" value="Genomic_DNA"/>
</dbReference>
<proteinExistence type="predicted"/>
<keyword evidence="2" id="KW-1185">Reference proteome</keyword>
<sequence length="80" mass="9019">MNIEEVREIIRFAEGVDGTNFPEDAAETWLQIVRNISIAEAWCSSCSFSAFNFPFNSSSHYAKTRALGSEPSRLQSDQTR</sequence>
<accession>A0A846S3R8</accession>
<gene>
    <name evidence="1" type="ORF">BKA07_002683</name>
</gene>
<evidence type="ECO:0000313" key="1">
    <source>
        <dbReference type="EMBL" id="NJC57648.1"/>
    </source>
</evidence>
<reference evidence="1 2" key="1">
    <citation type="submission" date="2020-03" db="EMBL/GenBank/DDBJ databases">
        <title>Sequencing the genomes of 1000 actinobacteria strains.</title>
        <authorList>
            <person name="Klenk H.-P."/>
        </authorList>
    </citation>
    <scope>NUCLEOTIDE SEQUENCE [LARGE SCALE GENOMIC DNA]</scope>
    <source>
        <strain evidence="1 2">DSM 18964</strain>
    </source>
</reference>
<comment type="caution">
    <text evidence="1">The sequence shown here is derived from an EMBL/GenBank/DDBJ whole genome shotgun (WGS) entry which is preliminary data.</text>
</comment>
<dbReference type="Proteomes" id="UP000576792">
    <property type="component" value="Unassembled WGS sequence"/>
</dbReference>
<evidence type="ECO:0000313" key="2">
    <source>
        <dbReference type="Proteomes" id="UP000576792"/>
    </source>
</evidence>
<organism evidence="1 2">
    <name type="scientific">Brevibacterium marinum</name>
    <dbReference type="NCBI Taxonomy" id="418643"/>
    <lineage>
        <taxon>Bacteria</taxon>
        <taxon>Bacillati</taxon>
        <taxon>Actinomycetota</taxon>
        <taxon>Actinomycetes</taxon>
        <taxon>Micrococcales</taxon>
        <taxon>Brevibacteriaceae</taxon>
        <taxon>Brevibacterium</taxon>
    </lineage>
</organism>
<name>A0A846S3R8_9MICO</name>
<protein>
    <submittedName>
        <fullName evidence="1">Uncharacterized protein</fullName>
    </submittedName>
</protein>